<evidence type="ECO:0000256" key="1">
    <source>
        <dbReference type="SAM" id="MobiDB-lite"/>
    </source>
</evidence>
<dbReference type="KEGG" id="hoh:Hoch_5503"/>
<dbReference type="CDD" id="cd00158">
    <property type="entry name" value="RHOD"/>
    <property type="match status" value="1"/>
</dbReference>
<dbReference type="InterPro" id="IPR052367">
    <property type="entry name" value="Thiosulfate_ST/Rhodanese-like"/>
</dbReference>
<dbReference type="eggNOG" id="COG0607">
    <property type="taxonomic scope" value="Bacteria"/>
</dbReference>
<dbReference type="InterPro" id="IPR036873">
    <property type="entry name" value="Rhodanese-like_dom_sf"/>
</dbReference>
<dbReference type="InterPro" id="IPR001763">
    <property type="entry name" value="Rhodanese-like_dom"/>
</dbReference>
<dbReference type="HOGENOM" id="CLU_1785634_0_0_7"/>
<dbReference type="STRING" id="502025.Hoch_5503"/>
<evidence type="ECO:0000313" key="4">
    <source>
        <dbReference type="Proteomes" id="UP000001880"/>
    </source>
</evidence>
<dbReference type="SMART" id="SM00450">
    <property type="entry name" value="RHOD"/>
    <property type="match status" value="1"/>
</dbReference>
<gene>
    <name evidence="3" type="ordered locus">Hoch_5503</name>
</gene>
<sequence>MAIQRITPDEAASLLEQGYTYVDVRSEPEFAEGHPEGAYNVPFMHREARSMVPNADFARVMHANFAKDAKLVLGCRSGARSLRAAETLSAQGYTEVIDMRGGFAGEANRTGEIVCEGWQSRGLPVSREAGEGRGYEALESATRSQE</sequence>
<dbReference type="SUPFAM" id="SSF52821">
    <property type="entry name" value="Rhodanese/Cell cycle control phosphatase"/>
    <property type="match status" value="1"/>
</dbReference>
<feature type="domain" description="Rhodanese" evidence="2">
    <location>
        <begin position="15"/>
        <end position="127"/>
    </location>
</feature>
<evidence type="ECO:0000259" key="2">
    <source>
        <dbReference type="PROSITE" id="PS50206"/>
    </source>
</evidence>
<evidence type="ECO:0000313" key="3">
    <source>
        <dbReference type="EMBL" id="ACY17986.1"/>
    </source>
</evidence>
<dbReference type="OrthoDB" id="5471138at2"/>
<dbReference type="Gene3D" id="3.40.250.10">
    <property type="entry name" value="Rhodanese-like domain"/>
    <property type="match status" value="1"/>
</dbReference>
<protein>
    <submittedName>
        <fullName evidence="3">Rhodanese domain protein</fullName>
    </submittedName>
</protein>
<proteinExistence type="predicted"/>
<organism evidence="3 4">
    <name type="scientific">Haliangium ochraceum (strain DSM 14365 / JCM 11303 / SMP-2)</name>
    <dbReference type="NCBI Taxonomy" id="502025"/>
    <lineage>
        <taxon>Bacteria</taxon>
        <taxon>Pseudomonadati</taxon>
        <taxon>Myxococcota</taxon>
        <taxon>Polyangia</taxon>
        <taxon>Haliangiales</taxon>
        <taxon>Kofleriaceae</taxon>
        <taxon>Haliangium</taxon>
    </lineage>
</organism>
<accession>D0LZK7</accession>
<dbReference type="RefSeq" id="WP_012830578.1">
    <property type="nucleotide sequence ID" value="NC_013440.1"/>
</dbReference>
<name>D0LZK7_HALO1</name>
<reference evidence="3 4" key="1">
    <citation type="journal article" date="2010" name="Stand. Genomic Sci.">
        <title>Complete genome sequence of Haliangium ochraceum type strain (SMP-2).</title>
        <authorList>
            <consortium name="US DOE Joint Genome Institute (JGI-PGF)"/>
            <person name="Ivanova N."/>
            <person name="Daum C."/>
            <person name="Lang E."/>
            <person name="Abt B."/>
            <person name="Kopitz M."/>
            <person name="Saunders E."/>
            <person name="Lapidus A."/>
            <person name="Lucas S."/>
            <person name="Glavina Del Rio T."/>
            <person name="Nolan M."/>
            <person name="Tice H."/>
            <person name="Copeland A."/>
            <person name="Cheng J.F."/>
            <person name="Chen F."/>
            <person name="Bruce D."/>
            <person name="Goodwin L."/>
            <person name="Pitluck S."/>
            <person name="Mavromatis K."/>
            <person name="Pati A."/>
            <person name="Mikhailova N."/>
            <person name="Chen A."/>
            <person name="Palaniappan K."/>
            <person name="Land M."/>
            <person name="Hauser L."/>
            <person name="Chang Y.J."/>
            <person name="Jeffries C.D."/>
            <person name="Detter J.C."/>
            <person name="Brettin T."/>
            <person name="Rohde M."/>
            <person name="Goker M."/>
            <person name="Bristow J."/>
            <person name="Markowitz V."/>
            <person name="Eisen J.A."/>
            <person name="Hugenholtz P."/>
            <person name="Kyrpides N.C."/>
            <person name="Klenk H.P."/>
        </authorList>
    </citation>
    <scope>NUCLEOTIDE SEQUENCE [LARGE SCALE GENOMIC DNA]</scope>
    <source>
        <strain evidence="4">DSM 14365 / CIP 107738 / JCM 11303 / AJ 13395 / SMP-2</strain>
    </source>
</reference>
<dbReference type="EMBL" id="CP001804">
    <property type="protein sequence ID" value="ACY17986.1"/>
    <property type="molecule type" value="Genomic_DNA"/>
</dbReference>
<dbReference type="PANTHER" id="PTHR45431">
    <property type="entry name" value="RHODANESE-LIKE DOMAIN-CONTAINING PROTEIN 15, CHLOROPLASTIC"/>
    <property type="match status" value="1"/>
</dbReference>
<dbReference type="PROSITE" id="PS50206">
    <property type="entry name" value="RHODANESE_3"/>
    <property type="match status" value="1"/>
</dbReference>
<keyword evidence="4" id="KW-1185">Reference proteome</keyword>
<dbReference type="Proteomes" id="UP000001880">
    <property type="component" value="Chromosome"/>
</dbReference>
<feature type="region of interest" description="Disordered" evidence="1">
    <location>
        <begin position="125"/>
        <end position="146"/>
    </location>
</feature>
<dbReference type="AlphaFoldDB" id="D0LZK7"/>
<dbReference type="PANTHER" id="PTHR45431:SF3">
    <property type="entry name" value="RHODANESE-LIKE DOMAIN-CONTAINING PROTEIN 15, CHLOROPLASTIC"/>
    <property type="match status" value="1"/>
</dbReference>
<dbReference type="Pfam" id="PF00581">
    <property type="entry name" value="Rhodanese"/>
    <property type="match status" value="1"/>
</dbReference>